<evidence type="ECO:0000256" key="2">
    <source>
        <dbReference type="ARBA" id="ARBA00023015"/>
    </source>
</evidence>
<name>A0A848IWQ8_9BURK</name>
<dbReference type="InterPro" id="IPR000847">
    <property type="entry name" value="LysR_HTH_N"/>
</dbReference>
<dbReference type="PROSITE" id="PS50931">
    <property type="entry name" value="HTH_LYSR"/>
    <property type="match status" value="1"/>
</dbReference>
<dbReference type="RefSeq" id="WP_169491042.1">
    <property type="nucleotide sequence ID" value="NZ_JABBGJ010000080.1"/>
</dbReference>
<dbReference type="Pfam" id="PF00126">
    <property type="entry name" value="HTH_1"/>
    <property type="match status" value="1"/>
</dbReference>
<keyword evidence="3" id="KW-0238">DNA-binding</keyword>
<evidence type="ECO:0000259" key="5">
    <source>
        <dbReference type="PROSITE" id="PS50931"/>
    </source>
</evidence>
<proteinExistence type="inferred from homology"/>
<dbReference type="GO" id="GO:0005829">
    <property type="term" value="C:cytosol"/>
    <property type="evidence" value="ECO:0007669"/>
    <property type="project" value="TreeGrafter"/>
</dbReference>
<dbReference type="PANTHER" id="PTHR30419">
    <property type="entry name" value="HTH-TYPE TRANSCRIPTIONAL REGULATOR YBHD"/>
    <property type="match status" value="1"/>
</dbReference>
<dbReference type="Gene3D" id="1.10.10.10">
    <property type="entry name" value="Winged helix-like DNA-binding domain superfamily/Winged helix DNA-binding domain"/>
    <property type="match status" value="1"/>
</dbReference>
<dbReference type="Pfam" id="PF03466">
    <property type="entry name" value="LysR_substrate"/>
    <property type="match status" value="1"/>
</dbReference>
<feature type="domain" description="HTH lysR-type" evidence="5">
    <location>
        <begin position="33"/>
        <end position="90"/>
    </location>
</feature>
<organism evidence="6 7">
    <name type="scientific">Paraburkholderia polaris</name>
    <dbReference type="NCBI Taxonomy" id="2728848"/>
    <lineage>
        <taxon>Bacteria</taxon>
        <taxon>Pseudomonadati</taxon>
        <taxon>Pseudomonadota</taxon>
        <taxon>Betaproteobacteria</taxon>
        <taxon>Burkholderiales</taxon>
        <taxon>Burkholderiaceae</taxon>
        <taxon>Paraburkholderia</taxon>
    </lineage>
</organism>
<dbReference type="EMBL" id="JABBGJ010000080">
    <property type="protein sequence ID" value="NMM04284.1"/>
    <property type="molecule type" value="Genomic_DNA"/>
</dbReference>
<evidence type="ECO:0000313" key="7">
    <source>
        <dbReference type="Proteomes" id="UP000544134"/>
    </source>
</evidence>
<sequence length="338" mass="36733">MQKATDKAAQTLLFKLNPIAKLAHHKHLARANMKMHQLRDLLAIAETGSINAAARYLGMSQPALSRSIRSLEKDVGTPLLERQATGTALTPMGSLLVRRASAAMNELRCARDEIQQLQGSVFGTVVVCISSMAHLAFLDEILKAFQQRYPGVLLRVIEGVFPMVDARIRSGAVDLYVGPAPESGAPPGLQTENLFNTRRAVLARKGHPLAEARTLAELTGASWITTSITSKAEKEFSGVFTGRGLPVPKLAMQAETALTWITAVLSTDMLVMVPDQWVDAPITRHLLTPIPIQESLAGVSMTLVRRSNVPSTPASEYFCDLLRRVAHCQVAEVEKVVV</sequence>
<comment type="caution">
    <text evidence="6">The sequence shown here is derived from an EMBL/GenBank/DDBJ whole genome shotgun (WGS) entry which is preliminary data.</text>
</comment>
<accession>A0A848IWQ8</accession>
<gene>
    <name evidence="6" type="ORF">HHL24_41350</name>
</gene>
<dbReference type="PANTHER" id="PTHR30419:SF30">
    <property type="entry name" value="LYSR FAMILY TRANSCRIPTIONAL REGULATOR"/>
    <property type="match status" value="1"/>
</dbReference>
<dbReference type="FunFam" id="1.10.10.10:FF:000001">
    <property type="entry name" value="LysR family transcriptional regulator"/>
    <property type="match status" value="1"/>
</dbReference>
<dbReference type="SUPFAM" id="SSF46785">
    <property type="entry name" value="Winged helix' DNA-binding domain"/>
    <property type="match status" value="1"/>
</dbReference>
<keyword evidence="2" id="KW-0805">Transcription regulation</keyword>
<dbReference type="Gene3D" id="3.40.190.290">
    <property type="match status" value="1"/>
</dbReference>
<dbReference type="InterPro" id="IPR005119">
    <property type="entry name" value="LysR_subst-bd"/>
</dbReference>
<evidence type="ECO:0000256" key="1">
    <source>
        <dbReference type="ARBA" id="ARBA00009437"/>
    </source>
</evidence>
<evidence type="ECO:0000256" key="4">
    <source>
        <dbReference type="ARBA" id="ARBA00023163"/>
    </source>
</evidence>
<comment type="similarity">
    <text evidence="1">Belongs to the LysR transcriptional regulatory family.</text>
</comment>
<dbReference type="PRINTS" id="PR00039">
    <property type="entry name" value="HTHLYSR"/>
</dbReference>
<dbReference type="Proteomes" id="UP000544134">
    <property type="component" value="Unassembled WGS sequence"/>
</dbReference>
<dbReference type="InterPro" id="IPR036388">
    <property type="entry name" value="WH-like_DNA-bd_sf"/>
</dbReference>
<dbReference type="GO" id="GO:0003700">
    <property type="term" value="F:DNA-binding transcription factor activity"/>
    <property type="evidence" value="ECO:0007669"/>
    <property type="project" value="InterPro"/>
</dbReference>
<dbReference type="SUPFAM" id="SSF53850">
    <property type="entry name" value="Periplasmic binding protein-like II"/>
    <property type="match status" value="1"/>
</dbReference>
<protein>
    <submittedName>
        <fullName evidence="6">LysR family transcriptional regulator</fullName>
    </submittedName>
</protein>
<evidence type="ECO:0000313" key="6">
    <source>
        <dbReference type="EMBL" id="NMM04284.1"/>
    </source>
</evidence>
<dbReference type="AlphaFoldDB" id="A0A848IWQ8"/>
<keyword evidence="4" id="KW-0804">Transcription</keyword>
<evidence type="ECO:0000256" key="3">
    <source>
        <dbReference type="ARBA" id="ARBA00023125"/>
    </source>
</evidence>
<dbReference type="InterPro" id="IPR050950">
    <property type="entry name" value="HTH-type_LysR_regulators"/>
</dbReference>
<keyword evidence="7" id="KW-1185">Reference proteome</keyword>
<dbReference type="InterPro" id="IPR036390">
    <property type="entry name" value="WH_DNA-bd_sf"/>
</dbReference>
<dbReference type="GO" id="GO:0003677">
    <property type="term" value="F:DNA binding"/>
    <property type="evidence" value="ECO:0007669"/>
    <property type="project" value="UniProtKB-KW"/>
</dbReference>
<reference evidence="6 7" key="1">
    <citation type="submission" date="2020-04" db="EMBL/GenBank/DDBJ databases">
        <title>Paraburkholderia sp. RP-4-7 isolated from soil.</title>
        <authorList>
            <person name="Dahal R.H."/>
        </authorList>
    </citation>
    <scope>NUCLEOTIDE SEQUENCE [LARGE SCALE GENOMIC DNA]</scope>
    <source>
        <strain evidence="6 7">RP-4-7</strain>
    </source>
</reference>